<dbReference type="GO" id="GO:0009307">
    <property type="term" value="P:DNA restriction-modification system"/>
    <property type="evidence" value="ECO:0007669"/>
    <property type="project" value="InterPro"/>
</dbReference>
<evidence type="ECO:0000313" key="2">
    <source>
        <dbReference type="Proteomes" id="UP000185547"/>
    </source>
</evidence>
<comment type="caution">
    <text evidence="1">The sequence shown here is derived from an EMBL/GenBank/DDBJ whole genome shotgun (WGS) entry which is preliminary data.</text>
</comment>
<keyword evidence="2" id="KW-1185">Reference proteome</keyword>
<dbReference type="EMBL" id="FTMH01000005">
    <property type="protein sequence ID" value="SIQ07203.1"/>
    <property type="molecule type" value="Genomic_DNA"/>
</dbReference>
<dbReference type="AlphaFoldDB" id="A0A9X8R204"/>
<dbReference type="GO" id="GO:0009036">
    <property type="term" value="F:type II site-specific deoxyribonuclease activity"/>
    <property type="evidence" value="ECO:0007669"/>
    <property type="project" value="InterPro"/>
</dbReference>
<dbReference type="InterPro" id="IPR019044">
    <property type="entry name" value="Restrct_endonuc_II_HindVP"/>
</dbReference>
<reference evidence="1 2" key="1">
    <citation type="submission" date="2017-01" db="EMBL/GenBank/DDBJ databases">
        <authorList>
            <person name="Varghese N."/>
            <person name="Submissions S."/>
        </authorList>
    </citation>
    <scope>NUCLEOTIDE SEQUENCE [LARGE SCALE GENOMIC DNA]</scope>
    <source>
        <strain evidence="1 2">DSM 44280</strain>
    </source>
</reference>
<organism evidence="1 2">
    <name type="scientific">Corynebacterium afermentans</name>
    <dbReference type="NCBI Taxonomy" id="38286"/>
    <lineage>
        <taxon>Bacteria</taxon>
        <taxon>Bacillati</taxon>
        <taxon>Actinomycetota</taxon>
        <taxon>Actinomycetes</taxon>
        <taxon>Mycobacteriales</taxon>
        <taxon>Corynebacteriaceae</taxon>
        <taxon>Corynebacterium</taxon>
    </lineage>
</organism>
<keyword evidence="1" id="KW-0378">Hydrolase</keyword>
<protein>
    <submittedName>
        <fullName evidence="1">HindVP restriction endonuclease</fullName>
    </submittedName>
</protein>
<gene>
    <name evidence="1" type="ORF">SAMN05421802_105120</name>
</gene>
<dbReference type="Proteomes" id="UP000185547">
    <property type="component" value="Unassembled WGS sequence"/>
</dbReference>
<keyword evidence="1" id="KW-0255">Endonuclease</keyword>
<evidence type="ECO:0000313" key="1">
    <source>
        <dbReference type="EMBL" id="SIQ07203.1"/>
    </source>
</evidence>
<accession>A0A9X8R204</accession>
<keyword evidence="1" id="KW-0540">Nuclease</keyword>
<dbReference type="GO" id="GO:0003677">
    <property type="term" value="F:DNA binding"/>
    <property type="evidence" value="ECO:0007669"/>
    <property type="project" value="InterPro"/>
</dbReference>
<proteinExistence type="predicted"/>
<name>A0A9X8R204_9CORY</name>
<sequence length="148" mass="16941">MWSNKSKMIEKRAELIEAVEEIIRNGIEEQTPLVIVAEWRTIGQSPRLDENTFDVFVITDMALLTLFTETVKRDPANTISRPYRSLIWLLKSLFDYSIQESLQFVNVTNQLNFGLQSDKSAAFTNRATELLYGDNFLHRATGVRPDGA</sequence>
<dbReference type="Pfam" id="PF09519">
    <property type="entry name" value="RE_HindVP"/>
    <property type="match status" value="1"/>
</dbReference>